<feature type="compositionally biased region" description="Gly residues" evidence="1">
    <location>
        <begin position="994"/>
        <end position="1003"/>
    </location>
</feature>
<protein>
    <submittedName>
        <fullName evidence="2">Uncharacterized protein</fullName>
    </submittedName>
</protein>
<feature type="region of interest" description="Disordered" evidence="1">
    <location>
        <begin position="236"/>
        <end position="1018"/>
    </location>
</feature>
<name>A0A8H8CMS4_PSICU</name>
<feature type="compositionally biased region" description="Basic and acidic residues" evidence="1">
    <location>
        <begin position="421"/>
        <end position="435"/>
    </location>
</feature>
<dbReference type="EMBL" id="JAFIQS010000002">
    <property type="protein sequence ID" value="KAG5172187.1"/>
    <property type="molecule type" value="Genomic_DNA"/>
</dbReference>
<feature type="compositionally biased region" description="Polar residues" evidence="1">
    <location>
        <begin position="587"/>
        <end position="598"/>
    </location>
</feature>
<feature type="region of interest" description="Disordered" evidence="1">
    <location>
        <begin position="34"/>
        <end position="83"/>
    </location>
</feature>
<feature type="compositionally biased region" description="Basic and acidic residues" evidence="1">
    <location>
        <begin position="954"/>
        <end position="965"/>
    </location>
</feature>
<feature type="compositionally biased region" description="Basic and acidic residues" evidence="1">
    <location>
        <begin position="269"/>
        <end position="285"/>
    </location>
</feature>
<feature type="compositionally biased region" description="Low complexity" evidence="1">
    <location>
        <begin position="563"/>
        <end position="577"/>
    </location>
</feature>
<feature type="region of interest" description="Disordered" evidence="1">
    <location>
        <begin position="1"/>
        <end position="21"/>
    </location>
</feature>
<feature type="compositionally biased region" description="Polar residues" evidence="1">
    <location>
        <begin position="257"/>
        <end position="266"/>
    </location>
</feature>
<accession>A0A8H8CMS4</accession>
<gene>
    <name evidence="2" type="ORF">JR316_001684</name>
</gene>
<feature type="compositionally biased region" description="Basic and acidic residues" evidence="1">
    <location>
        <begin position="648"/>
        <end position="663"/>
    </location>
</feature>
<feature type="compositionally biased region" description="Basic and acidic residues" evidence="1">
    <location>
        <begin position="785"/>
        <end position="806"/>
    </location>
</feature>
<feature type="compositionally biased region" description="Basic and acidic residues" evidence="1">
    <location>
        <begin position="711"/>
        <end position="725"/>
    </location>
</feature>
<feature type="compositionally biased region" description="Polar residues" evidence="1">
    <location>
        <begin position="34"/>
        <end position="53"/>
    </location>
</feature>
<dbReference type="AlphaFoldDB" id="A0A8H8CMS4"/>
<feature type="compositionally biased region" description="Basic and acidic residues" evidence="1">
    <location>
        <begin position="886"/>
        <end position="899"/>
    </location>
</feature>
<organism evidence="2">
    <name type="scientific">Psilocybe cubensis</name>
    <name type="common">Psychedelic mushroom</name>
    <name type="synonym">Stropharia cubensis</name>
    <dbReference type="NCBI Taxonomy" id="181762"/>
    <lineage>
        <taxon>Eukaryota</taxon>
        <taxon>Fungi</taxon>
        <taxon>Dikarya</taxon>
        <taxon>Basidiomycota</taxon>
        <taxon>Agaricomycotina</taxon>
        <taxon>Agaricomycetes</taxon>
        <taxon>Agaricomycetidae</taxon>
        <taxon>Agaricales</taxon>
        <taxon>Agaricineae</taxon>
        <taxon>Strophariaceae</taxon>
        <taxon>Psilocybe</taxon>
    </lineage>
</organism>
<feature type="compositionally biased region" description="Polar residues" evidence="1">
    <location>
        <begin position="293"/>
        <end position="326"/>
    </location>
</feature>
<comment type="caution">
    <text evidence="2">The sequence shown here is derived from an EMBL/GenBank/DDBJ whole genome shotgun (WGS) entry which is preliminary data.</text>
</comment>
<feature type="compositionally biased region" description="Low complexity" evidence="1">
    <location>
        <begin position="141"/>
        <end position="183"/>
    </location>
</feature>
<feature type="compositionally biased region" description="Low complexity" evidence="1">
    <location>
        <begin position="933"/>
        <end position="946"/>
    </location>
</feature>
<feature type="compositionally biased region" description="Basic and acidic residues" evidence="1">
    <location>
        <begin position="518"/>
        <end position="541"/>
    </location>
</feature>
<feature type="compositionally biased region" description="Basic and acidic residues" evidence="1">
    <location>
        <begin position="837"/>
        <end position="851"/>
    </location>
</feature>
<feature type="compositionally biased region" description="Basic and acidic residues" evidence="1">
    <location>
        <begin position="244"/>
        <end position="254"/>
    </location>
</feature>
<evidence type="ECO:0000313" key="2">
    <source>
        <dbReference type="EMBL" id="KAG5172187.1"/>
    </source>
</evidence>
<evidence type="ECO:0000256" key="1">
    <source>
        <dbReference type="SAM" id="MobiDB-lite"/>
    </source>
</evidence>
<feature type="compositionally biased region" description="Basic and acidic residues" evidence="1">
    <location>
        <begin position="734"/>
        <end position="744"/>
    </location>
</feature>
<feature type="region of interest" description="Disordered" evidence="1">
    <location>
        <begin position="134"/>
        <end position="196"/>
    </location>
</feature>
<sequence>MFRPDPDFFDSGEPASYHQDHSFIPNFSYLSLSPQVQRQQSSGGYSGPPMSTRQNKKQRKGRNNAMNRERTVTTLTEDPNTPYLVPTPSEEPAPNLLMAPQFSGSMSGGGKMHNNIAMGPPTHTYQMQNNFGQYGFGSGSFGPMPQQHVNQPQPQPQQHSQQQQQMFSPTQKYNKPQQRVPVPDVRPKVPLPPGKNDLEILQNLKKMIIEGQHPLYKAVPAPMSLARLYKGIIPSQLQRTEQTPAERNDPDDGKLPTPTSGSNQSAGDYGDRRQRGRPQGRDRRPGPGGPGGNQQYNASQGNQGNRYSNAPAGNSAATSNLQNVKNGKNDSGPPSTILQPETRPSDVSTGGPPPPIQDGQRRGNEYPARYPDTEPATGVRPGDSRHSTIDVVGLTAGKASVYSGKDEASRPANWTGPRDMAPTHDIREYDSERTSTPRPPAVTGPANVDARSAAASDEYDRQRGEWSDRDRGYPDRGRDTRPIDNRRSSSVADQRHYGSDYGQPPVRRGTAEPPLSSDARHLSENPPVDDVRPSVEARPPPDARAAPVRANDRLGLDSEDIQSSRSSSVRPADASAPLGSVPPATSGVDTVDNSSTRPSLKDRLNAEPSRNPTETPVGADEQQQSPHAQDRSRKPNKYRGNGDSPYDEPPRKVEAPPHADEYPPHNAPGNVPGGAPRRAFVPRDGRRNASPATRGRRRAEHPAYQRPPPSSRDDPYYHSEYRDPRSSYSSAVDPDVRYEGRPYRDYSPPGSARRGPPIDLPPGPGRDYNPYPPRRDWSPQEEEEYYKSRGWDVPHDRGRFSDRDYPPPRAAGWEGRPDRDYAARDAYPPGPPPGPLPDDRYPPVRDADRARAPPPPPPPGGYGGSFNRVRPRSPSPPRRPGPGSIDDARPAVKRPREDFSGQDYYPSGGGGRDSMRRPPADYPHPPPRSSSQGPPNAGWAPPASGSSAGGGLPGDRDYRMGRDPMDYGPPPGSVYDRRSPGPPGPPGGRMPYNRGGGGYGRGGGEPRDRGGYGMPPRP</sequence>
<feature type="compositionally biased region" description="Basic and acidic residues" evidence="1">
    <location>
        <begin position="458"/>
        <end position="498"/>
    </location>
</feature>
<dbReference type="OrthoDB" id="3184410at2759"/>
<proteinExistence type="predicted"/>
<reference evidence="2" key="1">
    <citation type="submission" date="2021-02" db="EMBL/GenBank/DDBJ databases">
        <title>Psilocybe cubensis genome.</title>
        <authorList>
            <person name="Mckernan K.J."/>
            <person name="Crawford S."/>
            <person name="Trippe A."/>
            <person name="Kane L.T."/>
            <person name="Mclaughlin S."/>
        </authorList>
    </citation>
    <scope>NUCLEOTIDE SEQUENCE [LARGE SCALE GENOMIC DNA]</scope>
    <source>
        <strain evidence="2">MGC-MH-2018</strain>
    </source>
</reference>